<sequence>MQPLQRIGLARLLGLLICTSGVVRAGPGYGCNDAPIPCKPPAAFPGPEMKCKRCFLSIETLMEQESKNREQEDQRRCQSMVLDTYDGGDPTYYDTSHDPYAKCFTPGFLLYDGALECFALNRSKDVKGTLVGAMEKCLGSMGNFYSCLCSWGIGNSQLANMTPCFYGTKTPNMLEKCPNLARQTKFQYLQPAPTKTGTKPKIPKGRGGKTGNRRSTVPDGSNTNSDDASTGSSNDGSNDGPDTNSNTGDGSNSDYFVDDWPPNVDDQFSPVLEDTDVSFYLDIWERIVLVDTETNEFQATRP</sequence>
<protein>
    <submittedName>
        <fullName evidence="1">Uncharacterized protein</fullName>
    </submittedName>
</protein>
<dbReference type="Proteomes" id="UP001148737">
    <property type="component" value="Unassembled WGS sequence"/>
</dbReference>
<gene>
    <name evidence="1" type="ORF">NLG97_g6817</name>
</gene>
<organism evidence="1 2">
    <name type="scientific">Lecanicillium saksenae</name>
    <dbReference type="NCBI Taxonomy" id="468837"/>
    <lineage>
        <taxon>Eukaryota</taxon>
        <taxon>Fungi</taxon>
        <taxon>Dikarya</taxon>
        <taxon>Ascomycota</taxon>
        <taxon>Pezizomycotina</taxon>
        <taxon>Sordariomycetes</taxon>
        <taxon>Hypocreomycetidae</taxon>
        <taxon>Hypocreales</taxon>
        <taxon>Cordycipitaceae</taxon>
        <taxon>Lecanicillium</taxon>
    </lineage>
</organism>
<accession>A0ACC1QR51</accession>
<reference evidence="1" key="1">
    <citation type="submission" date="2022-07" db="EMBL/GenBank/DDBJ databases">
        <title>Genome Sequence of Lecanicillium saksenae.</title>
        <authorList>
            <person name="Buettner E."/>
        </authorList>
    </citation>
    <scope>NUCLEOTIDE SEQUENCE</scope>
    <source>
        <strain evidence="1">VT-O1</strain>
    </source>
</reference>
<evidence type="ECO:0000313" key="1">
    <source>
        <dbReference type="EMBL" id="KAJ3485425.1"/>
    </source>
</evidence>
<dbReference type="EMBL" id="JANAKD010000960">
    <property type="protein sequence ID" value="KAJ3485425.1"/>
    <property type="molecule type" value="Genomic_DNA"/>
</dbReference>
<keyword evidence="2" id="KW-1185">Reference proteome</keyword>
<comment type="caution">
    <text evidence="1">The sequence shown here is derived from an EMBL/GenBank/DDBJ whole genome shotgun (WGS) entry which is preliminary data.</text>
</comment>
<evidence type="ECO:0000313" key="2">
    <source>
        <dbReference type="Proteomes" id="UP001148737"/>
    </source>
</evidence>
<proteinExistence type="predicted"/>
<name>A0ACC1QR51_9HYPO</name>